<dbReference type="Proteomes" id="UP000325289">
    <property type="component" value="Unassembled WGS sequence"/>
</dbReference>
<feature type="transmembrane region" description="Helical" evidence="1">
    <location>
        <begin position="238"/>
        <end position="257"/>
    </location>
</feature>
<reference evidence="2 3" key="1">
    <citation type="submission" date="2016-10" db="EMBL/GenBank/DDBJ databases">
        <authorList>
            <person name="Varghese N."/>
            <person name="Submissions S."/>
        </authorList>
    </citation>
    <scope>NUCLEOTIDE SEQUENCE [LARGE SCALE GENOMIC DNA]</scope>
    <source>
        <strain evidence="3">YIM D21,KCTC 23444,ACCC 10710</strain>
    </source>
</reference>
<dbReference type="RefSeq" id="WP_149754566.1">
    <property type="nucleotide sequence ID" value="NZ_FOMS01000002.1"/>
</dbReference>
<feature type="transmembrane region" description="Helical" evidence="1">
    <location>
        <begin position="143"/>
        <end position="162"/>
    </location>
</feature>
<proteinExistence type="predicted"/>
<name>A0A1I1U596_9RHOB</name>
<organism evidence="2 3">
    <name type="scientific">Roseivivax sediminis</name>
    <dbReference type="NCBI Taxonomy" id="936889"/>
    <lineage>
        <taxon>Bacteria</taxon>
        <taxon>Pseudomonadati</taxon>
        <taxon>Pseudomonadota</taxon>
        <taxon>Alphaproteobacteria</taxon>
        <taxon>Rhodobacterales</taxon>
        <taxon>Roseobacteraceae</taxon>
        <taxon>Roseivivax</taxon>
    </lineage>
</organism>
<dbReference type="AlphaFoldDB" id="A0A1I1U596"/>
<feature type="transmembrane region" description="Helical" evidence="1">
    <location>
        <begin position="71"/>
        <end position="89"/>
    </location>
</feature>
<keyword evidence="1" id="KW-0472">Membrane</keyword>
<feature type="transmembrane region" description="Helical" evidence="1">
    <location>
        <begin position="35"/>
        <end position="59"/>
    </location>
</feature>
<protein>
    <submittedName>
        <fullName evidence="2">Uncharacterized protein</fullName>
    </submittedName>
</protein>
<keyword evidence="1" id="KW-0812">Transmembrane</keyword>
<evidence type="ECO:0000313" key="2">
    <source>
        <dbReference type="EMBL" id="SFD65865.1"/>
    </source>
</evidence>
<sequence length="277" mass="29862">MIHRLAGAALRAFLVAFVVALPAMALPDMPSDVSQMVLLAALVGALLTVVEYTAVFPSLIEFRAAPPYNRLRFATLAVIVVLLTVIARHSLHPTLVGSALTSLGSMIGAAMDFPFSPVRLMLVGLPVDASSGTVALVRAAAGIAYFLSLVLVVVFVIVVRILNWPIRKHAFNVWVNLPLFDPTAGGDVLHRLKRDAHFNVALGFLLPFLIPAAIRVAADLGSALPFSGPLTMVWVMTAWAFLPASLMMRGVALMRIADLIEEKRRRAYAQSEHLQPA</sequence>
<dbReference type="OrthoDB" id="7738422at2"/>
<evidence type="ECO:0000256" key="1">
    <source>
        <dbReference type="SAM" id="Phobius"/>
    </source>
</evidence>
<keyword evidence="3" id="KW-1185">Reference proteome</keyword>
<accession>A0A1I1U596</accession>
<evidence type="ECO:0000313" key="3">
    <source>
        <dbReference type="Proteomes" id="UP000325289"/>
    </source>
</evidence>
<gene>
    <name evidence="2" type="ORF">SAMN04515678_102156</name>
</gene>
<dbReference type="EMBL" id="FOMS01000002">
    <property type="protein sequence ID" value="SFD65865.1"/>
    <property type="molecule type" value="Genomic_DNA"/>
</dbReference>
<keyword evidence="1" id="KW-1133">Transmembrane helix</keyword>
<feature type="transmembrane region" description="Helical" evidence="1">
    <location>
        <begin position="198"/>
        <end position="218"/>
    </location>
</feature>